<dbReference type="InterPro" id="IPR011701">
    <property type="entry name" value="MFS"/>
</dbReference>
<feature type="transmembrane region" description="Helical" evidence="5">
    <location>
        <begin position="331"/>
        <end position="350"/>
    </location>
</feature>
<sequence length="460" mass="51860">MDYIHRGVNFMCMEVPMFIYMASSFIRMPVYQSMLYEKVCWRRYDVNSTIDCTNSTQIRFDTGIHEDYNRLFLTSSLCLLIPSLIFTILLGSLSDVWSSKKAMIIPFIGLILGDFNYIFQASFMDINPYFVVISDILFGIFGGYSAIISTMFSHSIKVTMFEDRSERVALLEGAIGLGATIGSFASGILRQATSYSVVFTINCFLHVLSVIYIIVAASDIPLMDNGEARTQMASIADGVRMRLKEYGNVITAHRESCLRMLIFATFLALSIELFSYSGVSDILFSFLLHRFAWTDREYGFFRSLSSALGCIMTLVGYPLLRKRADWSNASLAILGVLMKIIFLLTLAFSYNPVVTYLTVIPQSFMRFVASGLRAMIGQFVMDSEQGRIFALIAVVESISSIFATTIFNGLYPKTLKTFDGLVFVLTAVALLLPLVIIIGIRRKMKTAWADDEELERLRRE</sequence>
<dbReference type="PANTHER" id="PTHR23507:SF1">
    <property type="entry name" value="FI18259P1-RELATED"/>
    <property type="match status" value="1"/>
</dbReference>
<comment type="caution">
    <text evidence="7">The sequence shown here is derived from an EMBL/GenBank/DDBJ whole genome shotgun (WGS) entry which is preliminary data.</text>
</comment>
<name>A0A811L0F4_9BILA</name>
<dbReference type="PROSITE" id="PS50850">
    <property type="entry name" value="MFS"/>
    <property type="match status" value="1"/>
</dbReference>
<gene>
    <name evidence="7" type="ORF">BOKJ2_LOCUS9028</name>
</gene>
<dbReference type="EMBL" id="CAJFDH010000004">
    <property type="protein sequence ID" value="CAD5220606.1"/>
    <property type="molecule type" value="Genomic_DNA"/>
</dbReference>
<comment type="subcellular location">
    <subcellularLocation>
        <location evidence="1">Membrane</location>
        <topology evidence="1">Multi-pass membrane protein</topology>
    </subcellularLocation>
</comment>
<feature type="transmembrane region" description="Helical" evidence="5">
    <location>
        <begin position="195"/>
        <end position="215"/>
    </location>
</feature>
<organism evidence="7 8">
    <name type="scientific">Bursaphelenchus okinawaensis</name>
    <dbReference type="NCBI Taxonomy" id="465554"/>
    <lineage>
        <taxon>Eukaryota</taxon>
        <taxon>Metazoa</taxon>
        <taxon>Ecdysozoa</taxon>
        <taxon>Nematoda</taxon>
        <taxon>Chromadorea</taxon>
        <taxon>Rhabditida</taxon>
        <taxon>Tylenchina</taxon>
        <taxon>Tylenchomorpha</taxon>
        <taxon>Aphelenchoidea</taxon>
        <taxon>Aphelenchoididae</taxon>
        <taxon>Bursaphelenchus</taxon>
    </lineage>
</organism>
<feature type="domain" description="Major facilitator superfamily (MFS) profile" evidence="6">
    <location>
        <begin position="17"/>
        <end position="445"/>
    </location>
</feature>
<evidence type="ECO:0000256" key="5">
    <source>
        <dbReference type="SAM" id="Phobius"/>
    </source>
</evidence>
<feature type="transmembrane region" description="Helical" evidence="5">
    <location>
        <begin position="299"/>
        <end position="319"/>
    </location>
</feature>
<dbReference type="InterPro" id="IPR020846">
    <property type="entry name" value="MFS_dom"/>
</dbReference>
<feature type="transmembrane region" description="Helical" evidence="5">
    <location>
        <begin position="260"/>
        <end position="279"/>
    </location>
</feature>
<feature type="transmembrane region" description="Helical" evidence="5">
    <location>
        <begin position="71"/>
        <end position="90"/>
    </location>
</feature>
<dbReference type="Pfam" id="PF07690">
    <property type="entry name" value="MFS_1"/>
    <property type="match status" value="1"/>
</dbReference>
<keyword evidence="8" id="KW-1185">Reference proteome</keyword>
<dbReference type="AlphaFoldDB" id="A0A811L0F4"/>
<dbReference type="Gene3D" id="1.20.1250.20">
    <property type="entry name" value="MFS general substrate transporter like domains"/>
    <property type="match status" value="1"/>
</dbReference>
<evidence type="ECO:0000256" key="3">
    <source>
        <dbReference type="ARBA" id="ARBA00022989"/>
    </source>
</evidence>
<evidence type="ECO:0000256" key="1">
    <source>
        <dbReference type="ARBA" id="ARBA00004141"/>
    </source>
</evidence>
<reference evidence="7" key="1">
    <citation type="submission" date="2020-09" db="EMBL/GenBank/DDBJ databases">
        <authorList>
            <person name="Kikuchi T."/>
        </authorList>
    </citation>
    <scope>NUCLEOTIDE SEQUENCE</scope>
    <source>
        <strain evidence="7">SH1</strain>
    </source>
</reference>
<evidence type="ECO:0000256" key="2">
    <source>
        <dbReference type="ARBA" id="ARBA00022692"/>
    </source>
</evidence>
<dbReference type="Proteomes" id="UP000614601">
    <property type="component" value="Unassembled WGS sequence"/>
</dbReference>
<feature type="transmembrane region" description="Helical" evidence="5">
    <location>
        <begin position="7"/>
        <end position="26"/>
    </location>
</feature>
<feature type="transmembrane region" description="Helical" evidence="5">
    <location>
        <begin position="388"/>
        <end position="408"/>
    </location>
</feature>
<keyword evidence="2 5" id="KW-0812">Transmembrane</keyword>
<evidence type="ECO:0000259" key="6">
    <source>
        <dbReference type="PROSITE" id="PS50850"/>
    </source>
</evidence>
<evidence type="ECO:0000256" key="4">
    <source>
        <dbReference type="ARBA" id="ARBA00023136"/>
    </source>
</evidence>
<feature type="transmembrane region" description="Helical" evidence="5">
    <location>
        <begin position="168"/>
        <end position="189"/>
    </location>
</feature>
<keyword evidence="4 5" id="KW-0472">Membrane</keyword>
<dbReference type="GO" id="GO:0016020">
    <property type="term" value="C:membrane"/>
    <property type="evidence" value="ECO:0007669"/>
    <property type="project" value="UniProtKB-SubCell"/>
</dbReference>
<feature type="transmembrane region" description="Helical" evidence="5">
    <location>
        <begin position="102"/>
        <end position="123"/>
    </location>
</feature>
<dbReference type="InterPro" id="IPR036259">
    <property type="entry name" value="MFS_trans_sf"/>
</dbReference>
<accession>A0A811L0F4</accession>
<evidence type="ECO:0000313" key="7">
    <source>
        <dbReference type="EMBL" id="CAD5220606.1"/>
    </source>
</evidence>
<feature type="transmembrane region" description="Helical" evidence="5">
    <location>
        <begin position="129"/>
        <end position="147"/>
    </location>
</feature>
<proteinExistence type="predicted"/>
<dbReference type="GO" id="GO:0022857">
    <property type="term" value="F:transmembrane transporter activity"/>
    <property type="evidence" value="ECO:0007669"/>
    <property type="project" value="InterPro"/>
</dbReference>
<feature type="transmembrane region" description="Helical" evidence="5">
    <location>
        <begin position="420"/>
        <end position="440"/>
    </location>
</feature>
<evidence type="ECO:0000313" key="8">
    <source>
        <dbReference type="Proteomes" id="UP000614601"/>
    </source>
</evidence>
<dbReference type="OrthoDB" id="419734at2759"/>
<dbReference type="Proteomes" id="UP000783686">
    <property type="component" value="Unassembled WGS sequence"/>
</dbReference>
<dbReference type="PANTHER" id="PTHR23507">
    <property type="entry name" value="ZGC:174356"/>
    <property type="match status" value="1"/>
</dbReference>
<dbReference type="EMBL" id="CAJFCW020000004">
    <property type="protein sequence ID" value="CAG9113940.1"/>
    <property type="molecule type" value="Genomic_DNA"/>
</dbReference>
<protein>
    <recommendedName>
        <fullName evidence="6">Major facilitator superfamily (MFS) profile domain-containing protein</fullName>
    </recommendedName>
</protein>
<dbReference type="SUPFAM" id="SSF103473">
    <property type="entry name" value="MFS general substrate transporter"/>
    <property type="match status" value="1"/>
</dbReference>
<feature type="transmembrane region" description="Helical" evidence="5">
    <location>
        <begin position="356"/>
        <end position="376"/>
    </location>
</feature>
<keyword evidence="3 5" id="KW-1133">Transmembrane helix</keyword>